<accession>A0A0K0N5W9</accession>
<gene>
    <name evidence="1" type="ORF">TIN4_90</name>
</gene>
<evidence type="ECO:0000313" key="2">
    <source>
        <dbReference type="Proteomes" id="UP000223234"/>
    </source>
</evidence>
<dbReference type="Proteomes" id="UP000223234">
    <property type="component" value="Segment"/>
</dbReference>
<name>A0A0K0N5W9_9CAUD</name>
<proteinExistence type="predicted"/>
<reference evidence="1 2" key="1">
    <citation type="journal article" date="2015" name="Appl. Environ. Microbiol.">
        <title>Three of a Kind: Genetically Similar Tsukamurella Phages TIN2, TIN3, and TIN4.</title>
        <authorList>
            <person name="Dyson Z.A."/>
            <person name="Tucci J."/>
            <person name="Seviour R.J."/>
            <person name="Petrovski S."/>
        </authorList>
    </citation>
    <scope>NUCLEOTIDE SEQUENCE [LARGE SCALE GENOMIC DNA]</scope>
</reference>
<sequence>MARGVVRIANMHRPHAAYQWSILGTELKCGTVNWLENDTVCYVSELPM</sequence>
<evidence type="ECO:0000313" key="1">
    <source>
        <dbReference type="EMBL" id="AKJ71996.1"/>
    </source>
</evidence>
<organism evidence="1 2">
    <name type="scientific">Tsukamurella phage TIN4</name>
    <dbReference type="NCBI Taxonomy" id="1636547"/>
    <lineage>
        <taxon>Viruses</taxon>
        <taxon>Duplodnaviria</taxon>
        <taxon>Heunggongvirae</taxon>
        <taxon>Uroviricota</taxon>
        <taxon>Caudoviricetes</taxon>
        <taxon>Tinduovirus</taxon>
        <taxon>Tinduovirus TIN3</taxon>
    </lineage>
</organism>
<dbReference type="EMBL" id="KR011064">
    <property type="protein sequence ID" value="AKJ71996.1"/>
    <property type="molecule type" value="Genomic_DNA"/>
</dbReference>
<protein>
    <submittedName>
        <fullName evidence="1">Uncharacterized protein</fullName>
    </submittedName>
</protein>